<evidence type="ECO:0000313" key="1">
    <source>
        <dbReference type="EMBL" id="GBM68811.1"/>
    </source>
</evidence>
<gene>
    <name evidence="1" type="ORF">AVEN_44588_1</name>
</gene>
<dbReference type="AlphaFoldDB" id="A0A4Y2HTU8"/>
<sequence>MTANSADKMLCLVNRMRSQDFLFLTKCNSRIDKLNAFSRRNNRELLFAPEKLAPVPVIGETNYSGNGNGMQPTMHAHLNTPVYYTTEINGLQLTDENFPTKILNILLHLE</sequence>
<proteinExistence type="predicted"/>
<reference evidence="1 2" key="1">
    <citation type="journal article" date="2019" name="Sci. Rep.">
        <title>Orb-weaving spider Araneus ventricosus genome elucidates the spidroin gene catalogue.</title>
        <authorList>
            <person name="Kono N."/>
            <person name="Nakamura H."/>
            <person name="Ohtoshi R."/>
            <person name="Moran D.A.P."/>
            <person name="Shinohara A."/>
            <person name="Yoshida Y."/>
            <person name="Fujiwara M."/>
            <person name="Mori M."/>
            <person name="Tomita M."/>
            <person name="Arakawa K."/>
        </authorList>
    </citation>
    <scope>NUCLEOTIDE SEQUENCE [LARGE SCALE GENOMIC DNA]</scope>
</reference>
<accession>A0A4Y2HTU8</accession>
<dbReference type="Proteomes" id="UP000499080">
    <property type="component" value="Unassembled WGS sequence"/>
</dbReference>
<comment type="caution">
    <text evidence="1">The sequence shown here is derived from an EMBL/GenBank/DDBJ whole genome shotgun (WGS) entry which is preliminary data.</text>
</comment>
<evidence type="ECO:0000313" key="2">
    <source>
        <dbReference type="Proteomes" id="UP000499080"/>
    </source>
</evidence>
<feature type="non-terminal residue" evidence="1">
    <location>
        <position position="110"/>
    </location>
</feature>
<keyword evidence="2" id="KW-1185">Reference proteome</keyword>
<name>A0A4Y2HTU8_ARAVE</name>
<protein>
    <submittedName>
        <fullName evidence="1">Uncharacterized protein</fullName>
    </submittedName>
</protein>
<dbReference type="EMBL" id="BGPR01104187">
    <property type="protein sequence ID" value="GBM68811.1"/>
    <property type="molecule type" value="Genomic_DNA"/>
</dbReference>
<organism evidence="1 2">
    <name type="scientific">Araneus ventricosus</name>
    <name type="common">Orbweaver spider</name>
    <name type="synonym">Epeira ventricosa</name>
    <dbReference type="NCBI Taxonomy" id="182803"/>
    <lineage>
        <taxon>Eukaryota</taxon>
        <taxon>Metazoa</taxon>
        <taxon>Ecdysozoa</taxon>
        <taxon>Arthropoda</taxon>
        <taxon>Chelicerata</taxon>
        <taxon>Arachnida</taxon>
        <taxon>Araneae</taxon>
        <taxon>Araneomorphae</taxon>
        <taxon>Entelegynae</taxon>
        <taxon>Araneoidea</taxon>
        <taxon>Araneidae</taxon>
        <taxon>Araneus</taxon>
    </lineage>
</organism>